<feature type="chain" id="PRO_5002081682" description="DUF1176 domain-containing protein" evidence="1">
    <location>
        <begin position="22"/>
        <end position="357"/>
    </location>
</feature>
<comment type="caution">
    <text evidence="2">The sequence shown here is derived from an EMBL/GenBank/DDBJ whole genome shotgun (WGS) entry which is preliminary data.</text>
</comment>
<dbReference type="Proteomes" id="UP000030853">
    <property type="component" value="Unassembled WGS sequence"/>
</dbReference>
<protein>
    <recommendedName>
        <fullName evidence="4">DUF1176 domain-containing protein</fullName>
    </recommendedName>
</protein>
<feature type="signal peptide" evidence="1">
    <location>
        <begin position="1"/>
        <end position="21"/>
    </location>
</feature>
<dbReference type="AlphaFoldDB" id="A0A0B1RBX3"/>
<organism evidence="2 3">
    <name type="scientific">Pantoea rodasii</name>
    <dbReference type="NCBI Taxonomy" id="1076549"/>
    <lineage>
        <taxon>Bacteria</taxon>
        <taxon>Pseudomonadati</taxon>
        <taxon>Pseudomonadota</taxon>
        <taxon>Gammaproteobacteria</taxon>
        <taxon>Enterobacterales</taxon>
        <taxon>Erwiniaceae</taxon>
        <taxon>Pantoea</taxon>
    </lineage>
</organism>
<dbReference type="EMBL" id="JTJJ01000029">
    <property type="protein sequence ID" value="KHJ68600.1"/>
    <property type="molecule type" value="Genomic_DNA"/>
</dbReference>
<proteinExistence type="predicted"/>
<dbReference type="Pfam" id="PF06674">
    <property type="entry name" value="DUF1176"/>
    <property type="match status" value="1"/>
</dbReference>
<evidence type="ECO:0000256" key="1">
    <source>
        <dbReference type="SAM" id="SignalP"/>
    </source>
</evidence>
<dbReference type="RefSeq" id="WP_039329715.1">
    <property type="nucleotide sequence ID" value="NZ_JTJJ01000029.1"/>
</dbReference>
<keyword evidence="1" id="KW-0732">Signal</keyword>
<reference evidence="2 3" key="1">
    <citation type="submission" date="2014-11" db="EMBL/GenBank/DDBJ databases">
        <title>Genome sequencing of Pantoea rodasii ND03.</title>
        <authorList>
            <person name="Muhamad Yunos N.Y."/>
            <person name="Chan K.-G."/>
        </authorList>
    </citation>
    <scope>NUCLEOTIDE SEQUENCE [LARGE SCALE GENOMIC DNA]</scope>
    <source>
        <strain evidence="2 3">ND03</strain>
    </source>
</reference>
<dbReference type="PROSITE" id="PS51257">
    <property type="entry name" value="PROKAR_LIPOPROTEIN"/>
    <property type="match status" value="1"/>
</dbReference>
<gene>
    <name evidence="2" type="ORF">QU24_07520</name>
</gene>
<dbReference type="InterPro" id="IPR009560">
    <property type="entry name" value="DUF1176"/>
</dbReference>
<sequence>MSYWMKSLLLLPFMFVACVQAEPLQKSFSDWQLTCNNAAFCVARSFPGDNGLVMTVSRHAGVNDRPLLRIDYGSGYSGELPGGTLKDNLLLDQRRLTPDLKHWSVEPHHLATSNAVAIDEFLAQTLDANNLQLTYQAKATIPLSGMKAALLLMDEVQGRVNGGSAWVKRGDRAQWDVPPPPQLPQLPTPLPQPAPLTQEETAGLIDYGTWRVNTDNCSLDPLRREVTVAPLTDTKALILVSCETGAYNVIDLAFEVTRRQPYVARGLMLNLPFTPPSRSDNQLELVNAEFDASSGLLYTFSKGRGLGDCGVATRWQFDGNEFVLAEYAEEKICDAWHSSEDWPTLWVSQSQNAVQSR</sequence>
<evidence type="ECO:0008006" key="4">
    <source>
        <dbReference type="Google" id="ProtNLM"/>
    </source>
</evidence>
<accession>A0A0B1RBX3</accession>
<name>A0A0B1RBX3_9GAMM</name>
<evidence type="ECO:0000313" key="2">
    <source>
        <dbReference type="EMBL" id="KHJ68600.1"/>
    </source>
</evidence>
<evidence type="ECO:0000313" key="3">
    <source>
        <dbReference type="Proteomes" id="UP000030853"/>
    </source>
</evidence>